<dbReference type="EMBL" id="JWLZ01000105">
    <property type="protein sequence ID" value="KHT64263.1"/>
    <property type="molecule type" value="Genomic_DNA"/>
</dbReference>
<evidence type="ECO:0000256" key="2">
    <source>
        <dbReference type="SAM" id="Phobius"/>
    </source>
</evidence>
<dbReference type="Proteomes" id="UP000031278">
    <property type="component" value="Unassembled WGS sequence"/>
</dbReference>
<keyword evidence="2" id="KW-0472">Membrane</keyword>
<name>A0A0B9G6E1_9GAMM</name>
<keyword evidence="2" id="KW-0812">Transmembrane</keyword>
<feature type="transmembrane region" description="Helical" evidence="2">
    <location>
        <begin position="20"/>
        <end position="37"/>
    </location>
</feature>
<organism evidence="3 4">
    <name type="scientific">Photobacterium gaetbulicola</name>
    <dbReference type="NCBI Taxonomy" id="1295392"/>
    <lineage>
        <taxon>Bacteria</taxon>
        <taxon>Pseudomonadati</taxon>
        <taxon>Pseudomonadota</taxon>
        <taxon>Gammaproteobacteria</taxon>
        <taxon>Vibrionales</taxon>
        <taxon>Vibrionaceae</taxon>
        <taxon>Photobacterium</taxon>
    </lineage>
</organism>
<comment type="caution">
    <text evidence="3">The sequence shown here is derived from an EMBL/GenBank/DDBJ whole genome shotgun (WGS) entry which is preliminary data.</text>
</comment>
<accession>A0A0B9G6E1</accession>
<dbReference type="AlphaFoldDB" id="A0A0B9G6E1"/>
<keyword evidence="2" id="KW-1133">Transmembrane helix</keyword>
<proteinExistence type="predicted"/>
<dbReference type="RefSeq" id="WP_039460265.1">
    <property type="nucleotide sequence ID" value="NZ_JWLZ01000105.1"/>
</dbReference>
<evidence type="ECO:0000256" key="1">
    <source>
        <dbReference type="SAM" id="Coils"/>
    </source>
</evidence>
<evidence type="ECO:0000313" key="3">
    <source>
        <dbReference type="EMBL" id="KHT64263.1"/>
    </source>
</evidence>
<sequence length="216" mass="25720">MEKLIEHIAKEWSVVSQAPFSFLLIAAIMFGLAYLAAKWRFTAVIEQVNSSNDTLRERLHLKSEQAESYKDRALKYDEKVQFVVDSDEVALKERTIEVVKNLREFIERYKREDERMMMGRRSLSNEESNEERQKAWEIETNNMMRLSNERNAEYDRRFRVDTIMLRDELRSRLPNYKPKESHLDHMYEHPTNYFGFNDVACDLEHMAKLLVTAKAS</sequence>
<feature type="coiled-coil region" evidence="1">
    <location>
        <begin position="52"/>
        <end position="112"/>
    </location>
</feature>
<evidence type="ECO:0000313" key="4">
    <source>
        <dbReference type="Proteomes" id="UP000031278"/>
    </source>
</evidence>
<gene>
    <name evidence="3" type="ORF">RJ45_07410</name>
</gene>
<reference evidence="3 4" key="1">
    <citation type="submission" date="2014-12" db="EMBL/GenBank/DDBJ databases">
        <title>Genome sequencing of Photobacterium gaetbulicola AD005a.</title>
        <authorList>
            <person name="Adrian T.G.S."/>
            <person name="Chan K.G."/>
        </authorList>
    </citation>
    <scope>NUCLEOTIDE SEQUENCE [LARGE SCALE GENOMIC DNA]</scope>
    <source>
        <strain evidence="3 4">AD005a</strain>
    </source>
</reference>
<keyword evidence="1" id="KW-0175">Coiled coil</keyword>
<protein>
    <submittedName>
        <fullName evidence="3">Uncharacterized protein</fullName>
    </submittedName>
</protein>